<dbReference type="Proteomes" id="UP000044602">
    <property type="component" value="Unassembled WGS sequence"/>
</dbReference>
<organism evidence="2 3">
    <name type="scientific">Verticillium longisporum</name>
    <name type="common">Verticillium dahliae var. longisporum</name>
    <dbReference type="NCBI Taxonomy" id="100787"/>
    <lineage>
        <taxon>Eukaryota</taxon>
        <taxon>Fungi</taxon>
        <taxon>Dikarya</taxon>
        <taxon>Ascomycota</taxon>
        <taxon>Pezizomycotina</taxon>
        <taxon>Sordariomycetes</taxon>
        <taxon>Hypocreomycetidae</taxon>
        <taxon>Glomerellales</taxon>
        <taxon>Plectosphaerellaceae</taxon>
        <taxon>Verticillium</taxon>
    </lineage>
</organism>
<dbReference type="GO" id="GO:0006122">
    <property type="term" value="P:mitochondrial electron transport, ubiquinol to cytochrome c"/>
    <property type="evidence" value="ECO:0007669"/>
    <property type="project" value="InterPro"/>
</dbReference>
<evidence type="ECO:0000313" key="3">
    <source>
        <dbReference type="Proteomes" id="UP000044602"/>
    </source>
</evidence>
<dbReference type="Pfam" id="PF09796">
    <property type="entry name" value="QCR10"/>
    <property type="match status" value="1"/>
</dbReference>
<name>A0A0G4N675_VERLO</name>
<reference evidence="2 3" key="1">
    <citation type="submission" date="2015-05" db="EMBL/GenBank/DDBJ databases">
        <authorList>
            <person name="Wang D.B."/>
            <person name="Wang M."/>
        </authorList>
    </citation>
    <scope>NUCLEOTIDE SEQUENCE [LARGE SCALE GENOMIC DNA]</scope>
    <source>
        <strain evidence="2">VL1</strain>
    </source>
</reference>
<evidence type="ECO:0000256" key="1">
    <source>
        <dbReference type="SAM" id="Phobius"/>
    </source>
</evidence>
<keyword evidence="1" id="KW-0472">Membrane</keyword>
<dbReference type="EMBL" id="CVQH01027305">
    <property type="protein sequence ID" value="CRK42146.1"/>
    <property type="molecule type" value="Genomic_DNA"/>
</dbReference>
<keyword evidence="3" id="KW-1185">Reference proteome</keyword>
<dbReference type="InterPro" id="IPR019182">
    <property type="entry name" value="Cytochrome_b-c1_su10_fun"/>
</dbReference>
<keyword evidence="1" id="KW-0812">Transmembrane</keyword>
<protein>
    <submittedName>
        <fullName evidence="2">Uncharacterized protein</fullName>
    </submittedName>
</protein>
<dbReference type="PANTHER" id="PTHR28254:SF1">
    <property type="entry name" value="CYTOCHROME B-C1 COMPLEX SUBUNIT 10, MITOCHONDRIAL"/>
    <property type="match status" value="1"/>
</dbReference>
<feature type="transmembrane region" description="Helical" evidence="1">
    <location>
        <begin position="120"/>
        <end position="138"/>
    </location>
</feature>
<evidence type="ECO:0000313" key="2">
    <source>
        <dbReference type="EMBL" id="CRK42146.1"/>
    </source>
</evidence>
<gene>
    <name evidence="2" type="ORF">BN1708_008675</name>
</gene>
<accession>A0A0G4N675</accession>
<keyword evidence="1" id="KW-1133">Transmembrane helix</keyword>
<dbReference type="STRING" id="100787.A0A0G4N675"/>
<dbReference type="GO" id="GO:0005739">
    <property type="term" value="C:mitochondrion"/>
    <property type="evidence" value="ECO:0007669"/>
    <property type="project" value="GOC"/>
</dbReference>
<dbReference type="PANTHER" id="PTHR28254">
    <property type="entry name" value="CYTOCHROME B-C1 COMPLEX SUBUNIT 10"/>
    <property type="match status" value="1"/>
</dbReference>
<proteinExistence type="predicted"/>
<sequence length="168" mass="18628">MLETRLMDRWKRTDHNINRPLMIGLKSANPCHYSEAGFSRPESCAAKTHSRTTSFLPTAPSQPQLNRRFAPTSTYITMAGPPPNPLYPTQFRSKFGPKYHYKPSVAGLNFTQLSRIGVKLGAFGGVALFGVIFIASNVPRLRRDVLQNVPVIGGLFVKEPLPASDNPF</sequence>
<dbReference type="AlphaFoldDB" id="A0A0G4N675"/>